<organism evidence="1 2">
    <name type="scientific">Massilia oculi</name>
    <dbReference type="NCBI Taxonomy" id="945844"/>
    <lineage>
        <taxon>Bacteria</taxon>
        <taxon>Pseudomonadati</taxon>
        <taxon>Pseudomonadota</taxon>
        <taxon>Betaproteobacteria</taxon>
        <taxon>Burkholderiales</taxon>
        <taxon>Oxalobacteraceae</taxon>
        <taxon>Telluria group</taxon>
        <taxon>Massilia</taxon>
    </lineage>
</organism>
<evidence type="ECO:0000313" key="2">
    <source>
        <dbReference type="Proteomes" id="UP000245820"/>
    </source>
</evidence>
<name>A0A2S2DJ71_9BURK</name>
<protein>
    <submittedName>
        <fullName evidence="1">Uncharacterized protein</fullName>
    </submittedName>
</protein>
<reference evidence="1 2" key="1">
    <citation type="submission" date="2018-05" db="EMBL/GenBank/DDBJ databases">
        <title>Complete genome sequence of Massilia oculi sp. nov. CCUG 43427T (=DSM 26321T), the type strain of M. oculi, and comparison with genome sequences of other Massilia strains.</title>
        <authorList>
            <person name="Zhu B."/>
        </authorList>
    </citation>
    <scope>NUCLEOTIDE SEQUENCE [LARGE SCALE GENOMIC DNA]</scope>
    <source>
        <strain evidence="1 2">CCUG 43427</strain>
    </source>
</reference>
<dbReference type="AlphaFoldDB" id="A0A2S2DJ71"/>
<sequence>MISFVLGGRGCSTATFTLHYTYADRKSPGKSDEMQIFRHELQKATPNGAANRVAAEPRLG</sequence>
<accession>A0A2S2DJ71</accession>
<dbReference type="EMBL" id="CP029343">
    <property type="protein sequence ID" value="AWL05425.1"/>
    <property type="molecule type" value="Genomic_DNA"/>
</dbReference>
<proteinExistence type="predicted"/>
<dbReference type="KEGG" id="mtim:DIR46_13930"/>
<evidence type="ECO:0000313" key="1">
    <source>
        <dbReference type="EMBL" id="AWL05425.1"/>
    </source>
</evidence>
<gene>
    <name evidence="1" type="ORF">DIR46_13930</name>
</gene>
<keyword evidence="2" id="KW-1185">Reference proteome</keyword>
<dbReference type="Proteomes" id="UP000245820">
    <property type="component" value="Chromosome"/>
</dbReference>